<evidence type="ECO:0000256" key="1">
    <source>
        <dbReference type="SAM" id="MobiDB-lite"/>
    </source>
</evidence>
<evidence type="ECO:0000259" key="2">
    <source>
        <dbReference type="Pfam" id="PF00881"/>
    </source>
</evidence>
<dbReference type="OrthoDB" id="9802775at2"/>
<sequence length="216" mass="23075">MNTLTKLALGMMGAMRPKPATGDSATSISLPPPERHGGLPLMEALARRRSSRDFARDPLPLPMLSNLLWAACGMNRAEGGRTAPSALNAQEIDVYVALPSGAYRYEATAHELHLVAASDLRSVTGYQDFVDEAPLDLVYVADHRRMGMVPVAQRESYASTAAGAIAQNVYLFAASTDLATVIRAWIDRAAIADALGLSHDQQVLLAQTVGYTKPAA</sequence>
<dbReference type="CDD" id="cd02142">
    <property type="entry name" value="McbC_SagB-like_oxidoreductase"/>
    <property type="match status" value="1"/>
</dbReference>
<dbReference type="InterPro" id="IPR029479">
    <property type="entry name" value="Nitroreductase"/>
</dbReference>
<dbReference type="AlphaFoldDB" id="W0SDU5"/>
<gene>
    <name evidence="3" type="ORF">SUTH_00083</name>
</gene>
<dbReference type="SUPFAM" id="SSF55469">
    <property type="entry name" value="FMN-dependent nitroreductase-like"/>
    <property type="match status" value="1"/>
</dbReference>
<feature type="region of interest" description="Disordered" evidence="1">
    <location>
        <begin position="15"/>
        <end position="37"/>
    </location>
</feature>
<dbReference type="PANTHER" id="PTHR43745:SF2">
    <property type="entry name" value="NITROREDUCTASE MJ1384-RELATED"/>
    <property type="match status" value="1"/>
</dbReference>
<proteinExistence type="predicted"/>
<organism evidence="3 4">
    <name type="scientific">Sulfuritalea hydrogenivorans sk43H</name>
    <dbReference type="NCBI Taxonomy" id="1223802"/>
    <lineage>
        <taxon>Bacteria</taxon>
        <taxon>Pseudomonadati</taxon>
        <taxon>Pseudomonadota</taxon>
        <taxon>Betaproteobacteria</taxon>
        <taxon>Nitrosomonadales</taxon>
        <taxon>Sterolibacteriaceae</taxon>
        <taxon>Sulfuritalea</taxon>
    </lineage>
</organism>
<dbReference type="Pfam" id="PF00881">
    <property type="entry name" value="Nitroreductase"/>
    <property type="match status" value="1"/>
</dbReference>
<dbReference type="EMBL" id="AP012547">
    <property type="protein sequence ID" value="BAO27903.1"/>
    <property type="molecule type" value="Genomic_DNA"/>
</dbReference>
<keyword evidence="4" id="KW-1185">Reference proteome</keyword>
<dbReference type="PANTHER" id="PTHR43745">
    <property type="entry name" value="NITROREDUCTASE MJ1384-RELATED"/>
    <property type="match status" value="1"/>
</dbReference>
<dbReference type="HOGENOM" id="CLU_059362_1_0_4"/>
<dbReference type="InterPro" id="IPR000415">
    <property type="entry name" value="Nitroreductase-like"/>
</dbReference>
<reference evidence="3 4" key="1">
    <citation type="journal article" date="2014" name="Syst. Appl. Microbiol.">
        <title>Complete genomes of freshwater sulfur oxidizers Sulfuricella denitrificans skB26 and Sulfuritalea hydrogenivorans sk43H: genetic insights into the sulfur oxidation pathway of betaproteobacteria.</title>
        <authorList>
            <person name="Watanabe T."/>
            <person name="Kojima H."/>
            <person name="Fukui M."/>
        </authorList>
    </citation>
    <scope>NUCLEOTIDE SEQUENCE [LARGE SCALE GENOMIC DNA]</scope>
    <source>
        <strain evidence="3">DSM22779</strain>
    </source>
</reference>
<protein>
    <submittedName>
        <fullName evidence="3">Nitroreductase</fullName>
    </submittedName>
</protein>
<dbReference type="KEGG" id="shd:SUTH_00083"/>
<name>W0SDU5_9PROT</name>
<dbReference type="Proteomes" id="UP000031637">
    <property type="component" value="Chromosome"/>
</dbReference>
<feature type="domain" description="Nitroreductase" evidence="2">
    <location>
        <begin position="46"/>
        <end position="211"/>
    </location>
</feature>
<dbReference type="GO" id="GO:0016491">
    <property type="term" value="F:oxidoreductase activity"/>
    <property type="evidence" value="ECO:0007669"/>
    <property type="project" value="InterPro"/>
</dbReference>
<evidence type="ECO:0000313" key="4">
    <source>
        <dbReference type="Proteomes" id="UP000031637"/>
    </source>
</evidence>
<dbReference type="InterPro" id="IPR052544">
    <property type="entry name" value="Bacteriocin_Proc_Enz"/>
</dbReference>
<dbReference type="Gene3D" id="3.40.109.10">
    <property type="entry name" value="NADH Oxidase"/>
    <property type="match status" value="1"/>
</dbReference>
<dbReference type="STRING" id="1223802.SUTH_00083"/>
<accession>W0SDU5</accession>
<evidence type="ECO:0000313" key="3">
    <source>
        <dbReference type="EMBL" id="BAO27903.1"/>
    </source>
</evidence>
<dbReference type="RefSeq" id="WP_041096217.1">
    <property type="nucleotide sequence ID" value="NZ_AP012547.1"/>
</dbReference>